<dbReference type="SMART" id="SM00642">
    <property type="entry name" value="Aamy"/>
    <property type="match status" value="1"/>
</dbReference>
<accession>A0A1V8NX14</accession>
<reference evidence="3 4" key="1">
    <citation type="submission" date="2017-03" db="EMBL/GenBank/DDBJ databases">
        <authorList>
            <person name="Afonso C.L."/>
            <person name="Miller P.J."/>
            <person name="Scott M.A."/>
            <person name="Spackman E."/>
            <person name="Goraichik I."/>
            <person name="Dimitrov K.M."/>
            <person name="Suarez D.L."/>
            <person name="Swayne D.E."/>
        </authorList>
    </citation>
    <scope>NUCLEOTIDE SEQUENCE [LARGE SCALE GENOMIC DNA]</scope>
    <source>
        <strain evidence="3 4">ATCC 51113</strain>
    </source>
</reference>
<organism evidence="3 4">
    <name type="scientific">Citrobacter braakii</name>
    <dbReference type="NCBI Taxonomy" id="57706"/>
    <lineage>
        <taxon>Bacteria</taxon>
        <taxon>Pseudomonadati</taxon>
        <taxon>Pseudomonadota</taxon>
        <taxon>Gammaproteobacteria</taxon>
        <taxon>Enterobacterales</taxon>
        <taxon>Enterobacteriaceae</taxon>
        <taxon>Citrobacter</taxon>
        <taxon>Citrobacter freundii complex</taxon>
    </lineage>
</organism>
<comment type="similarity">
    <text evidence="1">Belongs to the glycosyl hydrolase 13 family.</text>
</comment>
<dbReference type="Gene3D" id="3.20.20.80">
    <property type="entry name" value="Glycosidases"/>
    <property type="match status" value="1"/>
</dbReference>
<dbReference type="AlphaFoldDB" id="A0A1V8NX14"/>
<dbReference type="GO" id="GO:0004556">
    <property type="term" value="F:alpha-amylase activity"/>
    <property type="evidence" value="ECO:0007669"/>
    <property type="project" value="TreeGrafter"/>
</dbReference>
<dbReference type="InterPro" id="IPR006047">
    <property type="entry name" value="GH13_cat_dom"/>
</dbReference>
<evidence type="ECO:0000313" key="3">
    <source>
        <dbReference type="EMBL" id="OQM40954.1"/>
    </source>
</evidence>
<dbReference type="Proteomes" id="UP000192573">
    <property type="component" value="Unassembled WGS sequence"/>
</dbReference>
<dbReference type="CDD" id="cd11333">
    <property type="entry name" value="AmyAc_SI_OligoGlu_DGase"/>
    <property type="match status" value="1"/>
</dbReference>
<dbReference type="InterPro" id="IPR017853">
    <property type="entry name" value="GH"/>
</dbReference>
<dbReference type="Pfam" id="PF00128">
    <property type="entry name" value="Alpha-amylase"/>
    <property type="match status" value="1"/>
</dbReference>
<gene>
    <name evidence="3" type="ORF">BZK42_16340</name>
</gene>
<evidence type="ECO:0000259" key="2">
    <source>
        <dbReference type="SMART" id="SM00642"/>
    </source>
</evidence>
<feature type="domain" description="Glycosyl hydrolase family 13 catalytic" evidence="2">
    <location>
        <begin position="14"/>
        <end position="397"/>
    </location>
</feature>
<dbReference type="EMBL" id="NAEW01000007">
    <property type="protein sequence ID" value="OQM40954.1"/>
    <property type="molecule type" value="Genomic_DNA"/>
</dbReference>
<dbReference type="Gene3D" id="3.90.400.10">
    <property type="entry name" value="Oligo-1,6-glucosidase, Domain 2"/>
    <property type="match status" value="1"/>
</dbReference>
<keyword evidence="3" id="KW-0378">Hydrolase</keyword>
<sequence length="527" mass="59906">MKKQLWWQACTCYQIYLPSFCDGNNDGLGDFPGLISRLDYLQALGIGAVWITPFYPSPLVDNGYDISDYCAVDARFGTLDDFRRVVDGCHARGIRVIIDLVVNHVSSEHPWFCDAWNNPGSRYRDYFLFRRQPNNWRSFFSGSAWTAEPDTGEFYYHKFAPGQVDLNWANPAVEQEIYRVVDFWVTQGVDGFRFDVINFLTTDGIGPDNPEENGEQRHEFDINQPRLPETLQRLCAHVRAQGDYFLIGEIGSEDPDVLSRYQSPQLMDVVFNFNIGSQKTFDVSRLFSQLKTTLVAQSGLPTLFFSSHDMSRMIGRFGENERDTGRALAVLALQLTVSGVPFIFQGEELGVTDYRPQTAEQLFDIQGITHYRTALAAGSSPQQALAQAIEHSRDGSRALLPWRDAPFGGFSTVAPWMPVGGDIALINAERQQQDETSFWHQYRRLIALRRRVAALHQGQQDSLDLTDECIWFTRSTAAEQVWVAINFGAPVRNPWQEIEAEVLYGEDAQWIGKNQCLIKRRVHGQAQ</sequence>
<comment type="caution">
    <text evidence="3">The sequence shown here is derived from an EMBL/GenBank/DDBJ whole genome shotgun (WGS) entry which is preliminary data.</text>
</comment>
<dbReference type="SUPFAM" id="SSF51445">
    <property type="entry name" value="(Trans)glycosidases"/>
    <property type="match status" value="1"/>
</dbReference>
<evidence type="ECO:0000313" key="4">
    <source>
        <dbReference type="Proteomes" id="UP000192573"/>
    </source>
</evidence>
<dbReference type="PANTHER" id="PTHR10357:SF179">
    <property type="entry name" value="NEUTRAL AND BASIC AMINO ACID TRANSPORT PROTEIN RBAT"/>
    <property type="match status" value="1"/>
</dbReference>
<dbReference type="PANTHER" id="PTHR10357">
    <property type="entry name" value="ALPHA-AMYLASE FAMILY MEMBER"/>
    <property type="match status" value="1"/>
</dbReference>
<dbReference type="RefSeq" id="WP_080859524.1">
    <property type="nucleotide sequence ID" value="NZ_CP077405.1"/>
</dbReference>
<name>A0A1V8NX14_CITBR</name>
<proteinExistence type="inferred from homology"/>
<protein>
    <submittedName>
        <fullName evidence="3">Glucohydrolase</fullName>
    </submittedName>
</protein>
<dbReference type="InterPro" id="IPR045857">
    <property type="entry name" value="O16G_dom_2"/>
</dbReference>
<dbReference type="GO" id="GO:0009313">
    <property type="term" value="P:oligosaccharide catabolic process"/>
    <property type="evidence" value="ECO:0007669"/>
    <property type="project" value="TreeGrafter"/>
</dbReference>
<evidence type="ECO:0000256" key="1">
    <source>
        <dbReference type="ARBA" id="ARBA00008061"/>
    </source>
</evidence>